<reference evidence="3" key="1">
    <citation type="journal article" date="2014" name="BMC Genomics">
        <title>Genome characteristics reveal the impact of lichenization on lichen-forming fungus Endocarpon pusillum Hedwig (Verrucariales, Ascomycota).</title>
        <authorList>
            <person name="Wang Y.-Y."/>
            <person name="Liu B."/>
            <person name="Zhang X.-Y."/>
            <person name="Zhou Q.-M."/>
            <person name="Zhang T."/>
            <person name="Li H."/>
            <person name="Yu Y.-F."/>
            <person name="Zhang X.-L."/>
            <person name="Hao X.-Y."/>
            <person name="Wang M."/>
            <person name="Wang L."/>
            <person name="Wei J.-C."/>
        </authorList>
    </citation>
    <scope>NUCLEOTIDE SEQUENCE [LARGE SCALE GENOMIC DNA]</scope>
    <source>
        <strain evidence="3">Z07020 / HMAS-L-300199</strain>
    </source>
</reference>
<dbReference type="InterPro" id="IPR038595">
    <property type="entry name" value="LOR_sf"/>
</dbReference>
<keyword evidence="3" id="KW-1185">Reference proteome</keyword>
<comment type="similarity">
    <text evidence="1">Belongs to the LOR family.</text>
</comment>
<name>U1FYL0_ENDPU</name>
<dbReference type="InterPro" id="IPR025659">
    <property type="entry name" value="Tubby-like_C"/>
</dbReference>
<dbReference type="eggNOG" id="ENOG502QUU9">
    <property type="taxonomic scope" value="Eukaryota"/>
</dbReference>
<dbReference type="GeneID" id="19238599"/>
<gene>
    <name evidence="2" type="ORF">EPUS_03559</name>
</gene>
<dbReference type="AlphaFoldDB" id="U1FYL0"/>
<dbReference type="EMBL" id="KE721364">
    <property type="protein sequence ID" value="ERF70007.1"/>
    <property type="molecule type" value="Genomic_DNA"/>
</dbReference>
<dbReference type="HOGENOM" id="CLU_063146_1_1_1"/>
<evidence type="ECO:0008006" key="4">
    <source>
        <dbReference type="Google" id="ProtNLM"/>
    </source>
</evidence>
<dbReference type="OMA" id="LEMKGNW"/>
<dbReference type="PANTHER" id="PTHR31087:SF161">
    <property type="entry name" value="TUBBY C 2 FAMILY PROTEIN"/>
    <property type="match status" value="1"/>
</dbReference>
<accession>U1FYL0</accession>
<organism evidence="2 3">
    <name type="scientific">Endocarpon pusillum (strain Z07020 / HMAS-L-300199)</name>
    <name type="common">Lichen-forming fungus</name>
    <dbReference type="NCBI Taxonomy" id="1263415"/>
    <lineage>
        <taxon>Eukaryota</taxon>
        <taxon>Fungi</taxon>
        <taxon>Dikarya</taxon>
        <taxon>Ascomycota</taxon>
        <taxon>Pezizomycotina</taxon>
        <taxon>Eurotiomycetes</taxon>
        <taxon>Chaetothyriomycetidae</taxon>
        <taxon>Verrucariales</taxon>
        <taxon>Verrucariaceae</taxon>
        <taxon>Endocarpon</taxon>
    </lineage>
</organism>
<dbReference type="InterPro" id="IPR007612">
    <property type="entry name" value="LOR"/>
</dbReference>
<dbReference type="PANTHER" id="PTHR31087">
    <property type="match status" value="1"/>
</dbReference>
<proteinExistence type="inferred from homology"/>
<protein>
    <recommendedName>
        <fullName evidence="4">DUF567 domain protein</fullName>
    </recommendedName>
</protein>
<dbReference type="Proteomes" id="UP000019373">
    <property type="component" value="Unassembled WGS sequence"/>
</dbReference>
<dbReference type="OrthoDB" id="97518at2759"/>
<sequence>MPPFAFSNSTPPTYTPQRLDQSVQFLRPRHQVHHHSSYHTNPYPHHHYSTTIAQLPPSPQALGIFNNYIAHQSESLVLKERVLSLSGDSFSIKTLDGREILQVKGEAFSLSGRKMVMDMQGNHIFTIRKEHFSFPKAYYAEDAQGKRFFELEGKFSLGSSKSVARFINSFTNQQEELMMKGNFFDTHADITNVKTGQPVARIDRKMLNAKELFTGQQTYVVTVAQGVDMALIAAMCICLDEKKNDNKY</sequence>
<evidence type="ECO:0000313" key="3">
    <source>
        <dbReference type="Proteomes" id="UP000019373"/>
    </source>
</evidence>
<dbReference type="Pfam" id="PF04525">
    <property type="entry name" value="LOR"/>
    <property type="match status" value="1"/>
</dbReference>
<evidence type="ECO:0000256" key="1">
    <source>
        <dbReference type="ARBA" id="ARBA00005437"/>
    </source>
</evidence>
<dbReference type="SUPFAM" id="SSF54518">
    <property type="entry name" value="Tubby C-terminal domain-like"/>
    <property type="match status" value="1"/>
</dbReference>
<evidence type="ECO:0000313" key="2">
    <source>
        <dbReference type="EMBL" id="ERF70007.1"/>
    </source>
</evidence>
<dbReference type="Gene3D" id="2.40.160.200">
    <property type="entry name" value="LURP1-related"/>
    <property type="match status" value="1"/>
</dbReference>
<dbReference type="RefSeq" id="XP_007804341.1">
    <property type="nucleotide sequence ID" value="XM_007806150.1"/>
</dbReference>